<name>A0A914PK85_9BILA</name>
<evidence type="ECO:0000313" key="3">
    <source>
        <dbReference type="WBParaSite" id="PDA_v2.g18825.t1"/>
    </source>
</evidence>
<evidence type="ECO:0000313" key="2">
    <source>
        <dbReference type="Proteomes" id="UP000887578"/>
    </source>
</evidence>
<dbReference type="AlphaFoldDB" id="A0A914PK85"/>
<dbReference type="WBParaSite" id="PDA_v2.g18825.t1">
    <property type="protein sequence ID" value="PDA_v2.g18825.t1"/>
    <property type="gene ID" value="PDA_v2.g18825"/>
</dbReference>
<evidence type="ECO:0000256" key="1">
    <source>
        <dbReference type="SAM" id="MobiDB-lite"/>
    </source>
</evidence>
<feature type="region of interest" description="Disordered" evidence="1">
    <location>
        <begin position="1"/>
        <end position="33"/>
    </location>
</feature>
<sequence>MDLPAPSNSSTSRSNRKRKSQDSNVVRSKRGRKQEKCHKFYSTYKRQDFSMPDSVIFHMTKNPNNAKMYQKMIQTCKHFFIKNPILVIPSIVYTYRKWCDSRNDFRLPNATSKFWITDQFYCSPTKATFKNPISSLIPKLFRFNAKILSVANQAIYYHDLRLPSAEDIRMHSVSIKHENGLSVALENVVEIAVKAKEIVM</sequence>
<protein>
    <submittedName>
        <fullName evidence="3">Uncharacterized protein</fullName>
    </submittedName>
</protein>
<organism evidence="2 3">
    <name type="scientific">Panagrolaimus davidi</name>
    <dbReference type="NCBI Taxonomy" id="227884"/>
    <lineage>
        <taxon>Eukaryota</taxon>
        <taxon>Metazoa</taxon>
        <taxon>Ecdysozoa</taxon>
        <taxon>Nematoda</taxon>
        <taxon>Chromadorea</taxon>
        <taxon>Rhabditida</taxon>
        <taxon>Tylenchina</taxon>
        <taxon>Panagrolaimomorpha</taxon>
        <taxon>Panagrolaimoidea</taxon>
        <taxon>Panagrolaimidae</taxon>
        <taxon>Panagrolaimus</taxon>
    </lineage>
</organism>
<dbReference type="Proteomes" id="UP000887578">
    <property type="component" value="Unplaced"/>
</dbReference>
<accession>A0A914PK85</accession>
<reference evidence="3" key="1">
    <citation type="submission" date="2022-11" db="UniProtKB">
        <authorList>
            <consortium name="WormBaseParasite"/>
        </authorList>
    </citation>
    <scope>IDENTIFICATION</scope>
</reference>
<proteinExistence type="predicted"/>
<keyword evidence="2" id="KW-1185">Reference proteome</keyword>